<keyword evidence="12" id="KW-1185">Reference proteome</keyword>
<evidence type="ECO:0000313" key="11">
    <source>
        <dbReference type="EMBL" id="CAG9990037.1"/>
    </source>
</evidence>
<gene>
    <name evidence="11" type="ORF">CBYS24578_00017566</name>
</gene>
<feature type="transmembrane region" description="Helical" evidence="9">
    <location>
        <begin position="186"/>
        <end position="206"/>
    </location>
</feature>
<evidence type="ECO:0000259" key="10">
    <source>
        <dbReference type="PROSITE" id="PS50850"/>
    </source>
</evidence>
<reference evidence="11" key="1">
    <citation type="submission" date="2021-10" db="EMBL/GenBank/DDBJ databases">
        <authorList>
            <person name="Piombo E."/>
        </authorList>
    </citation>
    <scope>NUCLEOTIDE SEQUENCE</scope>
</reference>
<dbReference type="InterPro" id="IPR020846">
    <property type="entry name" value="MFS_dom"/>
</dbReference>
<feature type="domain" description="Major facilitator superfamily (MFS) profile" evidence="10">
    <location>
        <begin position="50"/>
        <end position="492"/>
    </location>
</feature>
<dbReference type="AlphaFoldDB" id="A0A9N9ULN6"/>
<dbReference type="PROSITE" id="PS00216">
    <property type="entry name" value="SUGAR_TRANSPORT_1"/>
    <property type="match status" value="1"/>
</dbReference>
<evidence type="ECO:0000313" key="12">
    <source>
        <dbReference type="Proteomes" id="UP000754883"/>
    </source>
</evidence>
<feature type="transmembrane region" description="Helical" evidence="9">
    <location>
        <begin position="341"/>
        <end position="362"/>
    </location>
</feature>
<feature type="transmembrane region" description="Helical" evidence="9">
    <location>
        <begin position="470"/>
        <end position="488"/>
    </location>
</feature>
<dbReference type="Gene3D" id="1.20.1250.20">
    <property type="entry name" value="MFS general substrate transporter like domains"/>
    <property type="match status" value="1"/>
</dbReference>
<feature type="transmembrane region" description="Helical" evidence="9">
    <location>
        <begin position="403"/>
        <end position="424"/>
    </location>
</feature>
<evidence type="ECO:0000256" key="6">
    <source>
        <dbReference type="ARBA" id="ARBA00023136"/>
    </source>
</evidence>
<evidence type="ECO:0000256" key="5">
    <source>
        <dbReference type="ARBA" id="ARBA00022989"/>
    </source>
</evidence>
<feature type="transmembrane region" description="Helical" evidence="9">
    <location>
        <begin position="151"/>
        <end position="174"/>
    </location>
</feature>
<comment type="similarity">
    <text evidence="2 7">Belongs to the major facilitator superfamily. Sugar transporter (TC 2.A.1.1) family.</text>
</comment>
<evidence type="ECO:0000256" key="4">
    <source>
        <dbReference type="ARBA" id="ARBA00022692"/>
    </source>
</evidence>
<feature type="transmembrane region" description="Helical" evidence="9">
    <location>
        <begin position="369"/>
        <end position="391"/>
    </location>
</feature>
<dbReference type="Proteomes" id="UP000754883">
    <property type="component" value="Unassembled WGS sequence"/>
</dbReference>
<dbReference type="InterPro" id="IPR005828">
    <property type="entry name" value="MFS_sugar_transport-like"/>
</dbReference>
<feature type="transmembrane region" description="Helical" evidence="9">
    <location>
        <begin position="127"/>
        <end position="145"/>
    </location>
</feature>
<proteinExistence type="inferred from homology"/>
<comment type="subcellular location">
    <subcellularLocation>
        <location evidence="1">Membrane</location>
        <topology evidence="1">Multi-pass membrane protein</topology>
    </subcellularLocation>
</comment>
<keyword evidence="5 9" id="KW-1133">Transmembrane helix</keyword>
<dbReference type="Pfam" id="PF00083">
    <property type="entry name" value="Sugar_tr"/>
    <property type="match status" value="1"/>
</dbReference>
<dbReference type="PROSITE" id="PS50850">
    <property type="entry name" value="MFS"/>
    <property type="match status" value="1"/>
</dbReference>
<keyword evidence="4 9" id="KW-0812">Transmembrane</keyword>
<accession>A0A9N9ULN6</accession>
<evidence type="ECO:0000256" key="2">
    <source>
        <dbReference type="ARBA" id="ARBA00010992"/>
    </source>
</evidence>
<keyword evidence="3 7" id="KW-0813">Transport</keyword>
<dbReference type="SUPFAM" id="SSF103473">
    <property type="entry name" value="MFS general substrate transporter"/>
    <property type="match status" value="1"/>
</dbReference>
<evidence type="ECO:0000256" key="9">
    <source>
        <dbReference type="SAM" id="Phobius"/>
    </source>
</evidence>
<dbReference type="InterPro" id="IPR003663">
    <property type="entry name" value="Sugar/inositol_transpt"/>
</dbReference>
<evidence type="ECO:0000256" key="1">
    <source>
        <dbReference type="ARBA" id="ARBA00004141"/>
    </source>
</evidence>
<name>A0A9N9ULN6_9HYPO</name>
<dbReference type="EMBL" id="CABFNO020001468">
    <property type="protein sequence ID" value="CAG9990037.1"/>
    <property type="molecule type" value="Genomic_DNA"/>
</dbReference>
<feature type="region of interest" description="Disordered" evidence="8">
    <location>
        <begin position="1"/>
        <end position="25"/>
    </location>
</feature>
<feature type="region of interest" description="Disordered" evidence="8">
    <location>
        <begin position="513"/>
        <end position="534"/>
    </location>
</feature>
<organism evidence="11 12">
    <name type="scientific">Clonostachys byssicola</name>
    <dbReference type="NCBI Taxonomy" id="160290"/>
    <lineage>
        <taxon>Eukaryota</taxon>
        <taxon>Fungi</taxon>
        <taxon>Dikarya</taxon>
        <taxon>Ascomycota</taxon>
        <taxon>Pezizomycotina</taxon>
        <taxon>Sordariomycetes</taxon>
        <taxon>Hypocreomycetidae</taxon>
        <taxon>Hypocreales</taxon>
        <taxon>Bionectriaceae</taxon>
        <taxon>Clonostachys</taxon>
    </lineage>
</organism>
<sequence>MDSNTNAKDTATAHQVETTGNAGTREALETKYSGLGRSGVVKTFWKATLMCMILNWAALNDGFQQQIPGNVIPMQAFVDQMADTTMDGAPAISAQVVSYWQGFPEMSKTLGMFTGGYFADRMGRKPALIGAVVILLGGSIAQITAFDWKSWLGAAVLVRLGVGLAQSVLIVYVSELSPHQIRGVMIGAYQLFIAVGQLLSAVATQIVETTQPGKWRPLIASEFVFTGLLLLMIWFVPESHVYYARKGHHEKAKQSMVSLYGTAPGYDVEHEYRVVQSGIEAELELSGSSHNKAFFEIFNHLNWRRTLAGCMGICSQWTAGAPIVFAYSTYFFKVAGIQNPFIVTIITYVLLIVSISISLVSCEYIGRRPLLVGGCFLMCIFNVGLATTGFFKTTAAEKGALAFLLLWVICYGFSAGPIGFVAAGETSTPRLRAQTTSFNLGCYGVGFVVFQWTVAYMINPDAANLGVKAVYVWAGLLVPTTIILYFLYPETYGRTYLELDELYERRIPARKFKSTPTTADQSGNKKRPTTSTAA</sequence>
<dbReference type="PANTHER" id="PTHR48022:SF2">
    <property type="entry name" value="PLASTIDIC GLUCOSE TRANSPORTER 4"/>
    <property type="match status" value="1"/>
</dbReference>
<keyword evidence="6 9" id="KW-0472">Membrane</keyword>
<dbReference type="GO" id="GO:0016020">
    <property type="term" value="C:membrane"/>
    <property type="evidence" value="ECO:0007669"/>
    <property type="project" value="UniProtKB-SubCell"/>
</dbReference>
<feature type="transmembrane region" description="Helical" evidence="9">
    <location>
        <begin position="436"/>
        <end position="458"/>
    </location>
</feature>
<dbReference type="InterPro" id="IPR005829">
    <property type="entry name" value="Sugar_transporter_CS"/>
</dbReference>
<dbReference type="GO" id="GO:0005351">
    <property type="term" value="F:carbohydrate:proton symporter activity"/>
    <property type="evidence" value="ECO:0007669"/>
    <property type="project" value="TreeGrafter"/>
</dbReference>
<evidence type="ECO:0000256" key="3">
    <source>
        <dbReference type="ARBA" id="ARBA00022448"/>
    </source>
</evidence>
<comment type="caution">
    <text evidence="11">The sequence shown here is derived from an EMBL/GenBank/DDBJ whole genome shotgun (WGS) entry which is preliminary data.</text>
</comment>
<protein>
    <recommendedName>
        <fullName evidence="10">Major facilitator superfamily (MFS) profile domain-containing protein</fullName>
    </recommendedName>
</protein>
<dbReference type="PANTHER" id="PTHR48022">
    <property type="entry name" value="PLASTIDIC GLUCOSE TRANSPORTER 4"/>
    <property type="match status" value="1"/>
</dbReference>
<dbReference type="OrthoDB" id="6612291at2759"/>
<feature type="transmembrane region" description="Helical" evidence="9">
    <location>
        <begin position="307"/>
        <end position="329"/>
    </location>
</feature>
<evidence type="ECO:0000256" key="8">
    <source>
        <dbReference type="SAM" id="MobiDB-lite"/>
    </source>
</evidence>
<dbReference type="InterPro" id="IPR050360">
    <property type="entry name" value="MFS_Sugar_Transporters"/>
</dbReference>
<dbReference type="InterPro" id="IPR036259">
    <property type="entry name" value="MFS_trans_sf"/>
</dbReference>
<dbReference type="NCBIfam" id="TIGR00879">
    <property type="entry name" value="SP"/>
    <property type="match status" value="1"/>
</dbReference>
<feature type="transmembrane region" description="Helical" evidence="9">
    <location>
        <begin position="218"/>
        <end position="236"/>
    </location>
</feature>
<evidence type="ECO:0000256" key="7">
    <source>
        <dbReference type="RuleBase" id="RU003346"/>
    </source>
</evidence>
<feature type="compositionally biased region" description="Polar residues" evidence="8">
    <location>
        <begin position="1"/>
        <end position="22"/>
    </location>
</feature>